<protein>
    <recommendedName>
        <fullName evidence="2">SWIM-type domain-containing protein</fullName>
    </recommendedName>
</protein>
<sequence>MTSNSIIKLSCIINFIDDKKIFSKGENSFECGYVKSFNYIPDVGILSGQVHASMKNKLYDVKIFFKDKNIEHASCTCPTGLTKCHHMVSLLLHGHNNISVTDISCSWSKKSVRENDEVLTIDDMYENNFKAVTDTHNIDFKALCFDKLTATNQTVGFSWFLSPEPPVEDLSDILLLENVLNSSEFRNSKNSVQMLSDICKLSFEQVKDIASKTIGQSANVKWCLSRKFRLTSSNFHKIIKSVKSNRYPNSLFKGLLGKYFVDGVKSIEWGKTHESIAIEEFEKANNSIVTKTGVWLHESGFLGASPDGLLFDENSSYCIEVKCPYTFRNEDLKIALSNSKDYIINFDLNKNDFVLNSNHEYYDQIQGQMHMTKMSSAILIIWTTKSLVAFKMYKDPNWSSNIDILLHFYHHKFIPVVYIYQSWRTS</sequence>
<dbReference type="GO" id="GO:0008270">
    <property type="term" value="F:zinc ion binding"/>
    <property type="evidence" value="ECO:0007669"/>
    <property type="project" value="UniProtKB-KW"/>
</dbReference>
<dbReference type="PANTHER" id="PTHR39953:SF1">
    <property type="entry name" value="RE54151P"/>
    <property type="match status" value="1"/>
</dbReference>
<dbReference type="GO" id="GO:0006281">
    <property type="term" value="P:DNA repair"/>
    <property type="evidence" value="ECO:0007669"/>
    <property type="project" value="UniProtKB-ARBA"/>
</dbReference>
<dbReference type="InterPro" id="IPR007527">
    <property type="entry name" value="Znf_SWIM"/>
</dbReference>
<proteinExistence type="predicted"/>
<dbReference type="AlphaFoldDB" id="A0AAV0XWV8"/>
<keyword evidence="1" id="KW-0863">Zinc-finger</keyword>
<dbReference type="Gene3D" id="3.90.320.10">
    <property type="match status" value="1"/>
</dbReference>
<evidence type="ECO:0000259" key="2">
    <source>
        <dbReference type="PROSITE" id="PS50966"/>
    </source>
</evidence>
<dbReference type="Proteomes" id="UP001160148">
    <property type="component" value="Unassembled WGS sequence"/>
</dbReference>
<evidence type="ECO:0000313" key="4">
    <source>
        <dbReference type="Proteomes" id="UP001160148"/>
    </source>
</evidence>
<dbReference type="InterPro" id="IPR019080">
    <property type="entry name" value="YqaJ_viral_recombinase"/>
</dbReference>
<dbReference type="InterPro" id="IPR011604">
    <property type="entry name" value="PDDEXK-like_dom_sf"/>
</dbReference>
<dbReference type="EMBL" id="CARXXK010001027">
    <property type="protein sequence ID" value="CAI6372228.1"/>
    <property type="molecule type" value="Genomic_DNA"/>
</dbReference>
<reference evidence="3 4" key="1">
    <citation type="submission" date="2023-01" db="EMBL/GenBank/DDBJ databases">
        <authorList>
            <person name="Whitehead M."/>
        </authorList>
    </citation>
    <scope>NUCLEOTIDE SEQUENCE [LARGE SCALE GENOMIC DNA]</scope>
</reference>
<gene>
    <name evidence="3" type="ORF">MEUPH1_LOCUS26129</name>
</gene>
<feature type="domain" description="SWIM-type" evidence="2">
    <location>
        <begin position="59"/>
        <end position="95"/>
    </location>
</feature>
<keyword evidence="4" id="KW-1185">Reference proteome</keyword>
<evidence type="ECO:0000313" key="3">
    <source>
        <dbReference type="EMBL" id="CAI6372228.1"/>
    </source>
</evidence>
<accession>A0AAV0XWV8</accession>
<dbReference type="InterPro" id="IPR011335">
    <property type="entry name" value="Restrct_endonuc-II-like"/>
</dbReference>
<dbReference type="SUPFAM" id="SSF52980">
    <property type="entry name" value="Restriction endonuclease-like"/>
    <property type="match status" value="1"/>
</dbReference>
<name>A0AAV0XWV8_9HEMI</name>
<comment type="caution">
    <text evidence="3">The sequence shown here is derived from an EMBL/GenBank/DDBJ whole genome shotgun (WGS) entry which is preliminary data.</text>
</comment>
<dbReference type="PROSITE" id="PS50966">
    <property type="entry name" value="ZF_SWIM"/>
    <property type="match status" value="1"/>
</dbReference>
<evidence type="ECO:0000256" key="1">
    <source>
        <dbReference type="PROSITE-ProRule" id="PRU00325"/>
    </source>
</evidence>
<dbReference type="CDD" id="cd22343">
    <property type="entry name" value="PDDEXK_lambda_exonuclease-like"/>
    <property type="match status" value="1"/>
</dbReference>
<dbReference type="Pfam" id="PF09588">
    <property type="entry name" value="YqaJ"/>
    <property type="match status" value="1"/>
</dbReference>
<keyword evidence="1" id="KW-0862">Zinc</keyword>
<keyword evidence="1" id="KW-0479">Metal-binding</keyword>
<dbReference type="PANTHER" id="PTHR39953">
    <property type="entry name" value="RE54151P"/>
    <property type="match status" value="1"/>
</dbReference>
<organism evidence="3 4">
    <name type="scientific">Macrosiphum euphorbiae</name>
    <name type="common">potato aphid</name>
    <dbReference type="NCBI Taxonomy" id="13131"/>
    <lineage>
        <taxon>Eukaryota</taxon>
        <taxon>Metazoa</taxon>
        <taxon>Ecdysozoa</taxon>
        <taxon>Arthropoda</taxon>
        <taxon>Hexapoda</taxon>
        <taxon>Insecta</taxon>
        <taxon>Pterygota</taxon>
        <taxon>Neoptera</taxon>
        <taxon>Paraneoptera</taxon>
        <taxon>Hemiptera</taxon>
        <taxon>Sternorrhyncha</taxon>
        <taxon>Aphidomorpha</taxon>
        <taxon>Aphidoidea</taxon>
        <taxon>Aphididae</taxon>
        <taxon>Macrosiphini</taxon>
        <taxon>Macrosiphum</taxon>
    </lineage>
</organism>